<reference evidence="2 3" key="1">
    <citation type="journal article" date="2017" name="Mol. Ecol.">
        <title>Comparative and population genomic landscape of Phellinus noxius: A hypervariable fungus causing root rot in trees.</title>
        <authorList>
            <person name="Chung C.L."/>
            <person name="Lee T.J."/>
            <person name="Akiba M."/>
            <person name="Lee H.H."/>
            <person name="Kuo T.H."/>
            <person name="Liu D."/>
            <person name="Ke H.M."/>
            <person name="Yokoi T."/>
            <person name="Roa M.B."/>
            <person name="Lu M.J."/>
            <person name="Chang Y.Y."/>
            <person name="Ann P.J."/>
            <person name="Tsai J.N."/>
            <person name="Chen C.Y."/>
            <person name="Tzean S.S."/>
            <person name="Ota Y."/>
            <person name="Hattori T."/>
            <person name="Sahashi N."/>
            <person name="Liou R.F."/>
            <person name="Kikuchi T."/>
            <person name="Tsai I.J."/>
        </authorList>
    </citation>
    <scope>NUCLEOTIDE SEQUENCE [LARGE SCALE GENOMIC DNA]</scope>
    <source>
        <strain evidence="2 3">FFPRI411160</strain>
    </source>
</reference>
<feature type="region of interest" description="Disordered" evidence="1">
    <location>
        <begin position="196"/>
        <end position="237"/>
    </location>
</feature>
<dbReference type="AlphaFoldDB" id="A0A286UP00"/>
<accession>A0A286UP00</accession>
<evidence type="ECO:0000313" key="3">
    <source>
        <dbReference type="Proteomes" id="UP000217199"/>
    </source>
</evidence>
<feature type="compositionally biased region" description="Basic and acidic residues" evidence="1">
    <location>
        <begin position="223"/>
        <end position="232"/>
    </location>
</feature>
<proteinExistence type="predicted"/>
<feature type="compositionally biased region" description="Polar residues" evidence="1">
    <location>
        <begin position="170"/>
        <end position="182"/>
    </location>
</feature>
<organism evidence="2 3">
    <name type="scientific">Pyrrhoderma noxium</name>
    <dbReference type="NCBI Taxonomy" id="2282107"/>
    <lineage>
        <taxon>Eukaryota</taxon>
        <taxon>Fungi</taxon>
        <taxon>Dikarya</taxon>
        <taxon>Basidiomycota</taxon>
        <taxon>Agaricomycotina</taxon>
        <taxon>Agaricomycetes</taxon>
        <taxon>Hymenochaetales</taxon>
        <taxon>Hymenochaetaceae</taxon>
        <taxon>Pyrrhoderma</taxon>
    </lineage>
</organism>
<feature type="region of interest" description="Disordered" evidence="1">
    <location>
        <begin position="108"/>
        <end position="182"/>
    </location>
</feature>
<feature type="region of interest" description="Disordered" evidence="1">
    <location>
        <begin position="35"/>
        <end position="76"/>
    </location>
</feature>
<feature type="region of interest" description="Disordered" evidence="1">
    <location>
        <begin position="313"/>
        <end position="354"/>
    </location>
</feature>
<comment type="caution">
    <text evidence="2">The sequence shown here is derived from an EMBL/GenBank/DDBJ whole genome shotgun (WGS) entry which is preliminary data.</text>
</comment>
<feature type="compositionally biased region" description="Basic and acidic residues" evidence="1">
    <location>
        <begin position="157"/>
        <end position="166"/>
    </location>
</feature>
<feature type="compositionally biased region" description="Polar residues" evidence="1">
    <location>
        <begin position="345"/>
        <end position="354"/>
    </location>
</feature>
<gene>
    <name evidence="2" type="ORF">PNOK_0395300</name>
</gene>
<dbReference type="Proteomes" id="UP000217199">
    <property type="component" value="Unassembled WGS sequence"/>
</dbReference>
<feature type="compositionally biased region" description="Polar residues" evidence="1">
    <location>
        <begin position="196"/>
        <end position="207"/>
    </location>
</feature>
<sequence>MSSTTEPPIIDVEALQASIDLQMSLLGEQVNASLESTLKNSKSRRSVSKSNALDTERKLQEYLKRPPRLGVGAPIPESSVAAREEAKLKNKIIGKRVRETDEILNSTYKSSKVSSDEEDTDLRKGGRNIKRIRVDPFSGSKRKNKPNANAPGIVVSSEKEAKKDDPVPTSLKQPITSTSDNTAPLALQLPKRLDMSNNALPNISNGSPKLVAEVPPTANTQSKDSKQREQSDKSLSVNDTSINALLSPLAIQNIPTSNSDNLVSEEEWQGLGEIEIDDDNNERQYDEKPFGVYQVSTSNGLITENLRIPLLNLVGPPPSDTENGEAEKNPISPKKKRRRRKKNKAQSGIPQGGD</sequence>
<dbReference type="EMBL" id="NBII01000003">
    <property type="protein sequence ID" value="PAV21326.1"/>
    <property type="molecule type" value="Genomic_DNA"/>
</dbReference>
<feature type="compositionally biased region" description="Basic residues" evidence="1">
    <location>
        <begin position="333"/>
        <end position="344"/>
    </location>
</feature>
<name>A0A286UP00_9AGAM</name>
<keyword evidence="3" id="KW-1185">Reference proteome</keyword>
<feature type="compositionally biased region" description="Basic and acidic residues" evidence="1">
    <location>
        <begin position="54"/>
        <end position="64"/>
    </location>
</feature>
<evidence type="ECO:0000313" key="2">
    <source>
        <dbReference type="EMBL" id="PAV21326.1"/>
    </source>
</evidence>
<dbReference type="OrthoDB" id="3438340at2759"/>
<dbReference type="InParanoid" id="A0A286UP00"/>
<evidence type="ECO:0000256" key="1">
    <source>
        <dbReference type="SAM" id="MobiDB-lite"/>
    </source>
</evidence>
<protein>
    <submittedName>
        <fullName evidence="2">Uncharacterized protein</fullName>
    </submittedName>
</protein>